<dbReference type="RefSeq" id="WP_179716533.1">
    <property type="nucleotide sequence ID" value="NZ_JACBZT010000001.1"/>
</dbReference>
<dbReference type="Proteomes" id="UP000541969">
    <property type="component" value="Unassembled WGS sequence"/>
</dbReference>
<dbReference type="GO" id="GO:0004553">
    <property type="term" value="F:hydrolase activity, hydrolyzing O-glycosyl compounds"/>
    <property type="evidence" value="ECO:0007669"/>
    <property type="project" value="InterPro"/>
</dbReference>
<dbReference type="PROSITE" id="PS51257">
    <property type="entry name" value="PROKAR_LIPOPROTEIN"/>
    <property type="match status" value="1"/>
</dbReference>
<evidence type="ECO:0000256" key="1">
    <source>
        <dbReference type="ARBA" id="ARBA00022801"/>
    </source>
</evidence>
<gene>
    <name evidence="6" type="ORF">GGQ55_002118</name>
</gene>
<dbReference type="SUPFAM" id="SSF51445">
    <property type="entry name" value="(Trans)glycosidases"/>
    <property type="match status" value="1"/>
</dbReference>
<keyword evidence="7" id="KW-1185">Reference proteome</keyword>
<feature type="chain" id="PRO_5038996539" description="Glycoside hydrolase family 5 domain-containing protein" evidence="4">
    <location>
        <begin position="26"/>
        <end position="393"/>
    </location>
</feature>
<organism evidence="6 7">
    <name type="scientific">Petropleomorpha daqingensis</name>
    <dbReference type="NCBI Taxonomy" id="2026353"/>
    <lineage>
        <taxon>Bacteria</taxon>
        <taxon>Bacillati</taxon>
        <taxon>Actinomycetota</taxon>
        <taxon>Actinomycetes</taxon>
        <taxon>Geodermatophilales</taxon>
        <taxon>Geodermatophilaceae</taxon>
        <taxon>Petropleomorpha</taxon>
    </lineage>
</organism>
<dbReference type="PANTHER" id="PTHR34142">
    <property type="entry name" value="ENDO-BETA-1,4-GLUCANASE A"/>
    <property type="match status" value="1"/>
</dbReference>
<dbReference type="PANTHER" id="PTHR34142:SF1">
    <property type="entry name" value="GLYCOSIDE HYDROLASE FAMILY 5 DOMAIN-CONTAINING PROTEIN"/>
    <property type="match status" value="1"/>
</dbReference>
<dbReference type="InterPro" id="IPR001547">
    <property type="entry name" value="Glyco_hydro_5"/>
</dbReference>
<evidence type="ECO:0000256" key="4">
    <source>
        <dbReference type="SAM" id="SignalP"/>
    </source>
</evidence>
<proteinExistence type="inferred from homology"/>
<feature type="signal peptide" evidence="4">
    <location>
        <begin position="1"/>
        <end position="25"/>
    </location>
</feature>
<keyword evidence="1 3" id="KW-0378">Hydrolase</keyword>
<dbReference type="AlphaFoldDB" id="A0A853CDA5"/>
<evidence type="ECO:0000313" key="7">
    <source>
        <dbReference type="Proteomes" id="UP000541969"/>
    </source>
</evidence>
<sequence>MAGWRWSRLRIVYGTILLASGTLLASACGQETTRASSASAAEPISGLAVHHAELVDDEGHPVVLRGFNTSGTEYACVEGWGIFDLPGGAPEEVPEAVVERMSRWRGANTVRVPLNEQCWLGLGVHPGFGGTAYQRAIEGYVQLLRRHGFVVVLDLHRSAPADGRSLEQEQMPDRDHSPEFWRQVATSFRGDTGVVFDLFNEPWPFGEADSRRAWECWRDGGCTLTSQNTGQPYTAAGMDELIAAVRSTGATNVLAVGGIHWAEVLDRWLEYRPRDPMDQLVASFHGYAFNRICADVRCYDDVLAGLADRVPLYAGEIGADGAVVAGETCRPDAVGRRGFSERLLSWLDRHAASWTVWTWNAWGDCLSLVADDAGAPTGWGREVRAALAEGSHD</sequence>
<dbReference type="InterPro" id="IPR017853">
    <property type="entry name" value="GH"/>
</dbReference>
<accession>A0A853CDA5</accession>
<feature type="domain" description="Glycoside hydrolase family 5" evidence="5">
    <location>
        <begin position="55"/>
        <end position="361"/>
    </location>
</feature>
<name>A0A853CDA5_9ACTN</name>
<comment type="similarity">
    <text evidence="3">Belongs to the glycosyl hydrolase 5 (cellulase A) family.</text>
</comment>
<protein>
    <recommendedName>
        <fullName evidence="5">Glycoside hydrolase family 5 domain-containing protein</fullName>
    </recommendedName>
</protein>
<evidence type="ECO:0000256" key="3">
    <source>
        <dbReference type="RuleBase" id="RU361153"/>
    </source>
</evidence>
<evidence type="ECO:0000256" key="2">
    <source>
        <dbReference type="ARBA" id="ARBA00023295"/>
    </source>
</evidence>
<evidence type="ECO:0000313" key="6">
    <source>
        <dbReference type="EMBL" id="NYJ05840.1"/>
    </source>
</evidence>
<dbReference type="GO" id="GO:0009251">
    <property type="term" value="P:glucan catabolic process"/>
    <property type="evidence" value="ECO:0007669"/>
    <property type="project" value="TreeGrafter"/>
</dbReference>
<keyword evidence="4" id="KW-0732">Signal</keyword>
<comment type="caution">
    <text evidence="6">The sequence shown here is derived from an EMBL/GenBank/DDBJ whole genome shotgun (WGS) entry which is preliminary data.</text>
</comment>
<dbReference type="EMBL" id="JACBZT010000001">
    <property type="protein sequence ID" value="NYJ05840.1"/>
    <property type="molecule type" value="Genomic_DNA"/>
</dbReference>
<dbReference type="Pfam" id="PF00150">
    <property type="entry name" value="Cellulase"/>
    <property type="match status" value="1"/>
</dbReference>
<dbReference type="Gene3D" id="3.20.20.80">
    <property type="entry name" value="Glycosidases"/>
    <property type="match status" value="1"/>
</dbReference>
<evidence type="ECO:0000259" key="5">
    <source>
        <dbReference type="Pfam" id="PF00150"/>
    </source>
</evidence>
<keyword evidence="2 3" id="KW-0326">Glycosidase</keyword>
<reference evidence="6 7" key="1">
    <citation type="submission" date="2020-07" db="EMBL/GenBank/DDBJ databases">
        <title>Sequencing the genomes of 1000 actinobacteria strains.</title>
        <authorList>
            <person name="Klenk H.-P."/>
        </authorList>
    </citation>
    <scope>NUCLEOTIDE SEQUENCE [LARGE SCALE GENOMIC DNA]</scope>
    <source>
        <strain evidence="6 7">DSM 104001</strain>
    </source>
</reference>